<evidence type="ECO:0000313" key="2">
    <source>
        <dbReference type="EMBL" id="MBA8952781.1"/>
    </source>
</evidence>
<evidence type="ECO:0000313" key="3">
    <source>
        <dbReference type="Proteomes" id="UP000572680"/>
    </source>
</evidence>
<dbReference type="RefSeq" id="WP_312898021.1">
    <property type="nucleotide sequence ID" value="NZ_JACJIA010000005.1"/>
</dbReference>
<dbReference type="PROSITE" id="PS51186">
    <property type="entry name" value="GNAT"/>
    <property type="match status" value="1"/>
</dbReference>
<feature type="domain" description="N-acetyltransferase" evidence="1">
    <location>
        <begin position="13"/>
        <end position="160"/>
    </location>
</feature>
<keyword evidence="2" id="KW-0808">Transferase</keyword>
<proteinExistence type="predicted"/>
<dbReference type="GO" id="GO:0016747">
    <property type="term" value="F:acyltransferase activity, transferring groups other than amino-acyl groups"/>
    <property type="evidence" value="ECO:0007669"/>
    <property type="project" value="InterPro"/>
</dbReference>
<reference evidence="2 3" key="1">
    <citation type="submission" date="2020-08" db="EMBL/GenBank/DDBJ databases">
        <title>Genomic Encyclopedia of Type Strains, Phase IV (KMG-IV): sequencing the most valuable type-strain genomes for metagenomic binning, comparative biology and taxonomic classification.</title>
        <authorList>
            <person name="Goeker M."/>
        </authorList>
    </citation>
    <scope>NUCLEOTIDE SEQUENCE [LARGE SCALE GENOMIC DNA]</scope>
    <source>
        <strain evidence="2 3">DSM 44197</strain>
    </source>
</reference>
<gene>
    <name evidence="2" type="ORF">HNR61_004427</name>
</gene>
<dbReference type="InterPro" id="IPR016181">
    <property type="entry name" value="Acyl_CoA_acyltransferase"/>
</dbReference>
<dbReference type="InterPro" id="IPR000182">
    <property type="entry name" value="GNAT_dom"/>
</dbReference>
<protein>
    <submittedName>
        <fullName evidence="2">Putative GNAT superfamily acetyltransferase</fullName>
    </submittedName>
</protein>
<comment type="caution">
    <text evidence="2">The sequence shown here is derived from an EMBL/GenBank/DDBJ whole genome shotgun (WGS) entry which is preliminary data.</text>
</comment>
<dbReference type="Gene3D" id="3.40.630.30">
    <property type="match status" value="1"/>
</dbReference>
<dbReference type="InterPro" id="IPR038764">
    <property type="entry name" value="GNAT_N_AcTrfase_prd"/>
</dbReference>
<evidence type="ECO:0000259" key="1">
    <source>
        <dbReference type="PROSITE" id="PS51186"/>
    </source>
</evidence>
<dbReference type="AlphaFoldDB" id="A0A7W3QMR4"/>
<dbReference type="SUPFAM" id="SSF55729">
    <property type="entry name" value="Acyl-CoA N-acyltransferases (Nat)"/>
    <property type="match status" value="1"/>
</dbReference>
<sequence>MGALVTGGERRGPRVRELRTLEELAEVNRLFDRIWRPGEPLFQVELLRALSHAGNYVAGAFEGGTMVGASVAFFAEPAGEALHSHVTGALGGRGVGLALKLHQRDWALERGLRRITWTFDPLVRRNAYFNLVKLGARPEEYLPSFYGTLDDTINEGDETDRVLAVWRLDGPPAPAAAGGPVLLGDRGGRPVVRAAGGDVVLVEVPADVEALRREDPAAAREWRAAVREVLGGLLAGGARVVGFHGRSAYVVDRSTGTREDA</sequence>
<dbReference type="EMBL" id="JACJIA010000005">
    <property type="protein sequence ID" value="MBA8952781.1"/>
    <property type="molecule type" value="Genomic_DNA"/>
</dbReference>
<dbReference type="PANTHER" id="PTHR41700:SF1">
    <property type="entry name" value="N-ACETYLTRANSFERASE DOMAIN-CONTAINING PROTEIN"/>
    <property type="match status" value="1"/>
</dbReference>
<accession>A0A7W3QMR4</accession>
<keyword evidence="3" id="KW-1185">Reference proteome</keyword>
<dbReference type="PANTHER" id="PTHR41700">
    <property type="entry name" value="GCN5-RELATED N-ACETYLTRANSFERASE"/>
    <property type="match status" value="1"/>
</dbReference>
<dbReference type="Proteomes" id="UP000572680">
    <property type="component" value="Unassembled WGS sequence"/>
</dbReference>
<name>A0A7W3QMR4_ACTNM</name>
<organism evidence="2 3">
    <name type="scientific">Actinomadura namibiensis</name>
    <dbReference type="NCBI Taxonomy" id="182080"/>
    <lineage>
        <taxon>Bacteria</taxon>
        <taxon>Bacillati</taxon>
        <taxon>Actinomycetota</taxon>
        <taxon>Actinomycetes</taxon>
        <taxon>Streptosporangiales</taxon>
        <taxon>Thermomonosporaceae</taxon>
        <taxon>Actinomadura</taxon>
    </lineage>
</organism>